<dbReference type="AlphaFoldDB" id="A0A6G1LZG3"/>
<organism evidence="2 5">
    <name type="scientific">Orbilia oligospora</name>
    <name type="common">Nematode-trapping fungus</name>
    <name type="synonym">Arthrobotrys oligospora</name>
    <dbReference type="NCBI Taxonomy" id="2813651"/>
    <lineage>
        <taxon>Eukaryota</taxon>
        <taxon>Fungi</taxon>
        <taxon>Dikarya</taxon>
        <taxon>Ascomycota</taxon>
        <taxon>Pezizomycotina</taxon>
        <taxon>Orbiliomycetes</taxon>
        <taxon>Orbiliales</taxon>
        <taxon>Orbiliaceae</taxon>
        <taxon>Orbilia</taxon>
    </lineage>
</organism>
<evidence type="ECO:0000256" key="1">
    <source>
        <dbReference type="SAM" id="MobiDB-lite"/>
    </source>
</evidence>
<dbReference type="OrthoDB" id="5390017at2759"/>
<accession>A0A6G1LZG3</accession>
<dbReference type="EMBL" id="WIWT01000037">
    <property type="protein sequence ID" value="KAF3210544.1"/>
    <property type="molecule type" value="Genomic_DNA"/>
</dbReference>
<feature type="region of interest" description="Disordered" evidence="1">
    <location>
        <begin position="1"/>
        <end position="76"/>
    </location>
</feature>
<evidence type="ECO:0000313" key="4">
    <source>
        <dbReference type="Proteomes" id="UP000483672"/>
    </source>
</evidence>
<gene>
    <name evidence="3" type="ORF">TWF191_001669</name>
    <name evidence="2" type="ORF">TWF679_006746</name>
</gene>
<reference evidence="2 4" key="1">
    <citation type="submission" date="2019-06" db="EMBL/GenBank/DDBJ databases">
        <authorList>
            <person name="Palmer J.M."/>
        </authorList>
    </citation>
    <scope>NUCLEOTIDE SEQUENCE</scope>
    <source>
        <strain evidence="3 4">TWF191</strain>
        <strain evidence="2">TWF679</strain>
    </source>
</reference>
<dbReference type="Proteomes" id="UP000483672">
    <property type="component" value="Unassembled WGS sequence"/>
</dbReference>
<comment type="caution">
    <text evidence="2">The sequence shown here is derived from an EMBL/GenBank/DDBJ whole genome shotgun (WGS) entry which is preliminary data.</text>
</comment>
<evidence type="ECO:0000313" key="2">
    <source>
        <dbReference type="EMBL" id="KAF3210544.1"/>
    </source>
</evidence>
<feature type="compositionally biased region" description="Polar residues" evidence="1">
    <location>
        <begin position="7"/>
        <end position="47"/>
    </location>
</feature>
<evidence type="ECO:0000313" key="5">
    <source>
        <dbReference type="Proteomes" id="UP000614610"/>
    </source>
</evidence>
<evidence type="ECO:0000313" key="3">
    <source>
        <dbReference type="EMBL" id="KAF3229115.1"/>
    </source>
</evidence>
<proteinExistence type="predicted"/>
<name>A0A6G1LZG3_ORBOL</name>
<sequence>MQLDGRYSSSSLPRDQPTTIVVVSSSKQQSRNKSTTTMSPSDPNSSLSRKRSATILQASPSPPSSRPPSRDGDLNVDHKRSRVAKQWTACPEYVTTIEQSIKLDPRAENASVSVLQSGYDRLSDDGRFIDLVHNGSRFTMLCFLGCTIDHLHAASVVSSLLSTFKVNVYGVSLIPPPAHVSSLPIIYDGTRQLTSSLGLLHPLGGGRQALDAIVVLDSKLRRRMLLPIGWVKPRSQPRGIMGLANTYADTEEEEMVLTSEQEVERALKRLIAGIEWLIHEEEEEYSRSWNEGVQTAMVHGIGY</sequence>
<dbReference type="Proteomes" id="UP000614610">
    <property type="component" value="Unassembled WGS sequence"/>
</dbReference>
<protein>
    <submittedName>
        <fullName evidence="2">Uncharacterized protein</fullName>
    </submittedName>
</protein>
<dbReference type="EMBL" id="WIPF01000013">
    <property type="protein sequence ID" value="KAF3229115.1"/>
    <property type="molecule type" value="Genomic_DNA"/>
</dbReference>